<proteinExistence type="inferred from homology"/>
<evidence type="ECO:0000256" key="4">
    <source>
        <dbReference type="ARBA" id="ARBA00022475"/>
    </source>
</evidence>
<evidence type="ECO:0000256" key="5">
    <source>
        <dbReference type="ARBA" id="ARBA00022692"/>
    </source>
</evidence>
<keyword evidence="3" id="KW-0813">Transport</keyword>
<dbReference type="SUPFAM" id="SSF103481">
    <property type="entry name" value="Multidrug resistance efflux transporter EmrE"/>
    <property type="match status" value="2"/>
</dbReference>
<feature type="transmembrane region" description="Helical" evidence="8">
    <location>
        <begin position="131"/>
        <end position="147"/>
    </location>
</feature>
<feature type="domain" description="EamA" evidence="9">
    <location>
        <begin position="7"/>
        <end position="147"/>
    </location>
</feature>
<keyword evidence="7 8" id="KW-0472">Membrane</keyword>
<keyword evidence="11" id="KW-1185">Reference proteome</keyword>
<organism evidence="10 11">
    <name type="scientific">Halobacillus salinarum</name>
    <dbReference type="NCBI Taxonomy" id="2932257"/>
    <lineage>
        <taxon>Bacteria</taxon>
        <taxon>Bacillati</taxon>
        <taxon>Bacillota</taxon>
        <taxon>Bacilli</taxon>
        <taxon>Bacillales</taxon>
        <taxon>Bacillaceae</taxon>
        <taxon>Halobacillus</taxon>
    </lineage>
</organism>
<evidence type="ECO:0000256" key="3">
    <source>
        <dbReference type="ARBA" id="ARBA00022448"/>
    </source>
</evidence>
<name>A0ABY4EMZ8_9BACI</name>
<gene>
    <name evidence="10" type="primary">rarD</name>
    <name evidence="10" type="ORF">MUN89_04570</name>
</gene>
<sequence>MENEQRLGVLYTSGAYILWGFLPIYWKLIEQIPAFEILAHRIVWSFVFMMGIIVVLNKWGSFIQECKSIALNKKSLFGIVLASLTISTNWVTYIWAVNADHVVEASLGYYINPLVSILLGMIVLKETFSKMQWLAFLLAGIGVLYMTVHFGSFPWIALLLAFSFGSYGLVKKLVPLNAMFSLTAETLVVSPLALIYLFAKQGDHLSEVHWLSATPLLVFGAGVVTAIPLLLFSAGAKRIPLSMVGFLQYFAPTIMLVLGVFIYHEPFTSVHGISFSFIWAGLAVYTLTRMKRLKKQEKRKERRAI</sequence>
<dbReference type="Pfam" id="PF00892">
    <property type="entry name" value="EamA"/>
    <property type="match status" value="2"/>
</dbReference>
<feature type="transmembrane region" description="Helical" evidence="8">
    <location>
        <begin position="7"/>
        <end position="26"/>
    </location>
</feature>
<evidence type="ECO:0000313" key="10">
    <source>
        <dbReference type="EMBL" id="UOQ45228.1"/>
    </source>
</evidence>
<feature type="transmembrane region" description="Helical" evidence="8">
    <location>
        <begin position="153"/>
        <end position="170"/>
    </location>
</feature>
<accession>A0ABY4EMZ8</accession>
<feature type="transmembrane region" description="Helical" evidence="8">
    <location>
        <begin position="76"/>
        <end position="95"/>
    </location>
</feature>
<evidence type="ECO:0000256" key="8">
    <source>
        <dbReference type="SAM" id="Phobius"/>
    </source>
</evidence>
<evidence type="ECO:0000259" key="9">
    <source>
        <dbReference type="Pfam" id="PF00892"/>
    </source>
</evidence>
<comment type="subcellular location">
    <subcellularLocation>
        <location evidence="1">Cell membrane</location>
        <topology evidence="1">Multi-pass membrane protein</topology>
    </subcellularLocation>
</comment>
<dbReference type="NCBIfam" id="TIGR00688">
    <property type="entry name" value="rarD"/>
    <property type="match status" value="1"/>
</dbReference>
<feature type="transmembrane region" description="Helical" evidence="8">
    <location>
        <begin position="177"/>
        <end position="198"/>
    </location>
</feature>
<evidence type="ECO:0000313" key="11">
    <source>
        <dbReference type="Proteomes" id="UP000831787"/>
    </source>
</evidence>
<keyword evidence="4" id="KW-1003">Cell membrane</keyword>
<protein>
    <submittedName>
        <fullName evidence="10">EamA family transporter RarD</fullName>
    </submittedName>
</protein>
<dbReference type="InterPro" id="IPR000620">
    <property type="entry name" value="EamA_dom"/>
</dbReference>
<feature type="transmembrane region" description="Helical" evidence="8">
    <location>
        <begin position="107"/>
        <end position="124"/>
    </location>
</feature>
<dbReference type="PANTHER" id="PTHR22911:SF137">
    <property type="entry name" value="SOLUTE CARRIER FAMILY 35 MEMBER G2-RELATED"/>
    <property type="match status" value="1"/>
</dbReference>
<evidence type="ECO:0000256" key="2">
    <source>
        <dbReference type="ARBA" id="ARBA00007362"/>
    </source>
</evidence>
<feature type="transmembrane region" description="Helical" evidence="8">
    <location>
        <begin position="38"/>
        <end position="56"/>
    </location>
</feature>
<dbReference type="EMBL" id="CP095073">
    <property type="protein sequence ID" value="UOQ45228.1"/>
    <property type="molecule type" value="Genomic_DNA"/>
</dbReference>
<keyword evidence="6 8" id="KW-1133">Transmembrane helix</keyword>
<dbReference type="RefSeq" id="WP_244711793.1">
    <property type="nucleotide sequence ID" value="NZ_CP095073.1"/>
</dbReference>
<dbReference type="InterPro" id="IPR037185">
    <property type="entry name" value="EmrE-like"/>
</dbReference>
<reference evidence="10 11" key="1">
    <citation type="submission" date="2022-04" db="EMBL/GenBank/DDBJ databases">
        <title>Halobacillus sp. isolated from saltern.</title>
        <authorList>
            <person name="Won M."/>
            <person name="Lee C.-M."/>
            <person name="Woen H.-Y."/>
            <person name="Kwon S.-W."/>
        </authorList>
    </citation>
    <scope>NUCLEOTIDE SEQUENCE [LARGE SCALE GENOMIC DNA]</scope>
    <source>
        <strain evidence="10 11">SSBR10-3</strain>
    </source>
</reference>
<feature type="domain" description="EamA" evidence="9">
    <location>
        <begin position="156"/>
        <end position="285"/>
    </location>
</feature>
<keyword evidence="5 8" id="KW-0812">Transmembrane</keyword>
<dbReference type="PANTHER" id="PTHR22911">
    <property type="entry name" value="ACYL-MALONYL CONDENSING ENZYME-RELATED"/>
    <property type="match status" value="1"/>
</dbReference>
<dbReference type="Proteomes" id="UP000831787">
    <property type="component" value="Chromosome"/>
</dbReference>
<comment type="similarity">
    <text evidence="2">Belongs to the EamA transporter family.</text>
</comment>
<feature type="transmembrane region" description="Helical" evidence="8">
    <location>
        <begin position="244"/>
        <end position="263"/>
    </location>
</feature>
<evidence type="ECO:0000256" key="6">
    <source>
        <dbReference type="ARBA" id="ARBA00022989"/>
    </source>
</evidence>
<evidence type="ECO:0000256" key="7">
    <source>
        <dbReference type="ARBA" id="ARBA00023136"/>
    </source>
</evidence>
<dbReference type="InterPro" id="IPR004626">
    <property type="entry name" value="RarD"/>
</dbReference>
<evidence type="ECO:0000256" key="1">
    <source>
        <dbReference type="ARBA" id="ARBA00004651"/>
    </source>
</evidence>
<feature type="transmembrane region" description="Helical" evidence="8">
    <location>
        <begin position="210"/>
        <end position="232"/>
    </location>
</feature>
<feature type="transmembrane region" description="Helical" evidence="8">
    <location>
        <begin position="269"/>
        <end position="288"/>
    </location>
</feature>